<keyword evidence="1" id="KW-0732">Signal</keyword>
<dbReference type="OrthoDB" id="5194348at2759"/>
<evidence type="ECO:0000313" key="2">
    <source>
        <dbReference type="EMBL" id="POS78201.1"/>
    </source>
</evidence>
<comment type="caution">
    <text evidence="2">The sequence shown here is derived from an EMBL/GenBank/DDBJ whole genome shotgun (WGS) entry which is preliminary data.</text>
</comment>
<organism evidence="2 3">
    <name type="scientific">Diaporthe helianthi</name>
    <dbReference type="NCBI Taxonomy" id="158607"/>
    <lineage>
        <taxon>Eukaryota</taxon>
        <taxon>Fungi</taxon>
        <taxon>Dikarya</taxon>
        <taxon>Ascomycota</taxon>
        <taxon>Pezizomycotina</taxon>
        <taxon>Sordariomycetes</taxon>
        <taxon>Sordariomycetidae</taxon>
        <taxon>Diaporthales</taxon>
        <taxon>Diaporthaceae</taxon>
        <taxon>Diaporthe</taxon>
    </lineage>
</organism>
<keyword evidence="3" id="KW-1185">Reference proteome</keyword>
<evidence type="ECO:0000313" key="3">
    <source>
        <dbReference type="Proteomes" id="UP000094444"/>
    </source>
</evidence>
<gene>
    <name evidence="2" type="ORF">DHEL01_v203417</name>
</gene>
<proteinExistence type="predicted"/>
<reference evidence="2" key="1">
    <citation type="submission" date="2017-09" db="EMBL/GenBank/DDBJ databases">
        <title>Polyketide synthases of a Diaporthe helianthi virulent isolate.</title>
        <authorList>
            <person name="Baroncelli R."/>
        </authorList>
    </citation>
    <scope>NUCLEOTIDE SEQUENCE [LARGE SCALE GENOMIC DNA]</scope>
    <source>
        <strain evidence="2">7/96</strain>
    </source>
</reference>
<dbReference type="InParanoid" id="A0A2P5I6S2"/>
<accession>A0A2P5I6S2</accession>
<feature type="signal peptide" evidence="1">
    <location>
        <begin position="1"/>
        <end position="17"/>
    </location>
</feature>
<name>A0A2P5I6S2_DIAHE</name>
<dbReference type="AlphaFoldDB" id="A0A2P5I6S2"/>
<protein>
    <submittedName>
        <fullName evidence="2">Uncharacterized protein</fullName>
    </submittedName>
</protein>
<sequence>MRIQPSLMLVFISSAMADGPCDVNSDSCRSVINASPCFNEFLSFGNKNQVLNCLTGTDGTATNQQKVQ</sequence>
<dbReference type="EMBL" id="MAVT02000205">
    <property type="protein sequence ID" value="POS78201.1"/>
    <property type="molecule type" value="Genomic_DNA"/>
</dbReference>
<dbReference type="Proteomes" id="UP000094444">
    <property type="component" value="Unassembled WGS sequence"/>
</dbReference>
<feature type="chain" id="PRO_5015187358" evidence="1">
    <location>
        <begin position="18"/>
        <end position="68"/>
    </location>
</feature>
<evidence type="ECO:0000256" key="1">
    <source>
        <dbReference type="SAM" id="SignalP"/>
    </source>
</evidence>